<proteinExistence type="predicted"/>
<sequence>MDVVSQGAEAVVFVTTSHPYCSQPAVENDKYIIKYRPSKKYRHPKIDAQITKNRTVGEVRFMNKLEKLGINSPSVISADYVNGIIWMEFIGDGLPNGDISSVKNYLWYLEKNDDDDGCVSDEVQSMLVAVGRLIGELHANDMIHGDLTSSNILLNGKEPYLIDFGLSSISSLAEDKAVDIYVLERAIESTHSVFADSYNKWLLKGYVQGNKKSKEVLARLEEVRLRGRKRSMLG</sequence>
<evidence type="ECO:0000313" key="2">
    <source>
        <dbReference type="Proteomes" id="UP001152531"/>
    </source>
</evidence>
<dbReference type="EMBL" id="CALSDN010000006">
    <property type="protein sequence ID" value="CAH6721630.1"/>
    <property type="molecule type" value="Genomic_DNA"/>
</dbReference>
<protein>
    <submittedName>
        <fullName evidence="1">EKC/KEOPS complex subunit Bud32p</fullName>
    </submittedName>
</protein>
<reference evidence="1" key="1">
    <citation type="submission" date="2022-06" db="EMBL/GenBank/DDBJ databases">
        <authorList>
            <person name="Legras J.-L."/>
            <person name="Devillers H."/>
            <person name="Grondin C."/>
        </authorList>
    </citation>
    <scope>NUCLEOTIDE SEQUENCE</scope>
    <source>
        <strain evidence="1">CLIB 1444</strain>
    </source>
</reference>
<organism evidence="1 2">
    <name type="scientific">[Candida] jaroonii</name>
    <dbReference type="NCBI Taxonomy" id="467808"/>
    <lineage>
        <taxon>Eukaryota</taxon>
        <taxon>Fungi</taxon>
        <taxon>Dikarya</taxon>
        <taxon>Ascomycota</taxon>
        <taxon>Saccharomycotina</taxon>
        <taxon>Pichiomycetes</taxon>
        <taxon>Debaryomycetaceae</taxon>
        <taxon>Yamadazyma</taxon>
    </lineage>
</organism>
<dbReference type="Proteomes" id="UP001152531">
    <property type="component" value="Unassembled WGS sequence"/>
</dbReference>
<evidence type="ECO:0000313" key="1">
    <source>
        <dbReference type="EMBL" id="CAH6721630.1"/>
    </source>
</evidence>
<accession>A0ACA9YA46</accession>
<keyword evidence="2" id="KW-1185">Reference proteome</keyword>
<comment type="caution">
    <text evidence="1">The sequence shown here is derived from an EMBL/GenBank/DDBJ whole genome shotgun (WGS) entry which is preliminary data.</text>
</comment>
<gene>
    <name evidence="1" type="ORF">CLIB1444_06S06546</name>
</gene>
<name>A0ACA9YA46_9ASCO</name>